<feature type="compositionally biased region" description="Basic and acidic residues" evidence="8">
    <location>
        <begin position="1"/>
        <end position="14"/>
    </location>
</feature>
<reference evidence="10 11" key="1">
    <citation type="submission" date="2022-05" db="EMBL/GenBank/DDBJ databases">
        <authorList>
            <consortium name="Genoscope - CEA"/>
            <person name="William W."/>
        </authorList>
    </citation>
    <scope>NUCLEOTIDE SEQUENCE [LARGE SCALE GENOMIC DNA]</scope>
</reference>
<dbReference type="PANTHER" id="PTHR28127:SF1">
    <property type="entry name" value="RIBOSOME ASSEMBLY PROTEIN 3"/>
    <property type="match status" value="1"/>
</dbReference>
<evidence type="ECO:0000259" key="9">
    <source>
        <dbReference type="Pfam" id="PF14615"/>
    </source>
</evidence>
<evidence type="ECO:0000256" key="2">
    <source>
        <dbReference type="ARBA" id="ARBA00004604"/>
    </source>
</evidence>
<keyword evidence="5" id="KW-0690">Ribosome biogenesis</keyword>
<dbReference type="Pfam" id="PF14615">
    <property type="entry name" value="Rsa3"/>
    <property type="match status" value="1"/>
</dbReference>
<feature type="region of interest" description="Disordered" evidence="8">
    <location>
        <begin position="186"/>
        <end position="221"/>
    </location>
</feature>
<evidence type="ECO:0000313" key="10">
    <source>
        <dbReference type="EMBL" id="CAH3039626.1"/>
    </source>
</evidence>
<evidence type="ECO:0000313" key="11">
    <source>
        <dbReference type="Proteomes" id="UP001159428"/>
    </source>
</evidence>
<evidence type="ECO:0000256" key="7">
    <source>
        <dbReference type="ARBA" id="ARBA00023274"/>
    </source>
</evidence>
<feature type="region of interest" description="Disordered" evidence="8">
    <location>
        <begin position="1"/>
        <end position="29"/>
    </location>
</feature>
<dbReference type="GO" id="GO:0030687">
    <property type="term" value="C:preribosome, large subunit precursor"/>
    <property type="evidence" value="ECO:0007669"/>
    <property type="project" value="TreeGrafter"/>
</dbReference>
<feature type="compositionally biased region" description="Basic and acidic residues" evidence="8">
    <location>
        <begin position="198"/>
        <end position="221"/>
    </location>
</feature>
<comment type="subcellular location">
    <subcellularLocation>
        <location evidence="2">Nucleus</location>
        <location evidence="2">Nucleolus</location>
    </subcellularLocation>
</comment>
<keyword evidence="6" id="KW-0539">Nucleus</keyword>
<comment type="function">
    <text evidence="1">Required for efficient biogenesis of the 60S ribosomal subunit.</text>
</comment>
<organism evidence="10 11">
    <name type="scientific">Pocillopora meandrina</name>
    <dbReference type="NCBI Taxonomy" id="46732"/>
    <lineage>
        <taxon>Eukaryota</taxon>
        <taxon>Metazoa</taxon>
        <taxon>Cnidaria</taxon>
        <taxon>Anthozoa</taxon>
        <taxon>Hexacorallia</taxon>
        <taxon>Scleractinia</taxon>
        <taxon>Astrocoeniina</taxon>
        <taxon>Pocilloporidae</taxon>
        <taxon>Pocillopora</taxon>
    </lineage>
</organism>
<comment type="similarity">
    <text evidence="3">Belongs to the RSA3 family.</text>
</comment>
<protein>
    <recommendedName>
        <fullName evidence="4">Ribosome assembly protein 3</fullName>
    </recommendedName>
</protein>
<feature type="domain" description="Ribosome-assembly protein 3 C-terminal" evidence="9">
    <location>
        <begin position="223"/>
        <end position="268"/>
    </location>
</feature>
<keyword evidence="7" id="KW-0687">Ribonucleoprotein</keyword>
<evidence type="ECO:0000256" key="5">
    <source>
        <dbReference type="ARBA" id="ARBA00022517"/>
    </source>
</evidence>
<keyword evidence="11" id="KW-1185">Reference proteome</keyword>
<evidence type="ECO:0000256" key="3">
    <source>
        <dbReference type="ARBA" id="ARBA00006256"/>
    </source>
</evidence>
<evidence type="ECO:0000256" key="6">
    <source>
        <dbReference type="ARBA" id="ARBA00023242"/>
    </source>
</evidence>
<sequence>MERTKDLQRENRKENKQKKRKQEEIDSKRDEEDLLGYSYKHVPTDVLSVIQSICTCFGIGGLYNAKKRKIESKGGVLETLKEEWNPLDEIKALPFEMQQSRYAKKISEESYKLAGLIKKISFLFKKLHEGRSFMKDVTMDVFLKDVKIKPSLAPPDQYVEMGLWRQVMQVNQQICQEMEQLDKKLEENDCQDNSEEDTPSKYAEKSEEKEPSMNESKDKTKSFRDYYMEMATSSFGDDLDRLRQEGSLDSRKVEMLINCLETGKDIWSDLEKKLLQST</sequence>
<gene>
    <name evidence="10" type="ORF">PMEA_00026245</name>
</gene>
<dbReference type="Proteomes" id="UP001159428">
    <property type="component" value="Unassembled WGS sequence"/>
</dbReference>
<dbReference type="GO" id="GO:0005730">
    <property type="term" value="C:nucleolus"/>
    <property type="evidence" value="ECO:0007669"/>
    <property type="project" value="UniProtKB-SubCell"/>
</dbReference>
<evidence type="ECO:0000256" key="8">
    <source>
        <dbReference type="SAM" id="MobiDB-lite"/>
    </source>
</evidence>
<name>A0AAU9VU51_9CNID</name>
<evidence type="ECO:0000256" key="1">
    <source>
        <dbReference type="ARBA" id="ARBA00003035"/>
    </source>
</evidence>
<dbReference type="EMBL" id="CALNXJ010000005">
    <property type="protein sequence ID" value="CAH3039626.1"/>
    <property type="molecule type" value="Genomic_DNA"/>
</dbReference>
<evidence type="ECO:0000256" key="4">
    <source>
        <dbReference type="ARBA" id="ARBA00015339"/>
    </source>
</evidence>
<dbReference type="PANTHER" id="PTHR28127">
    <property type="entry name" value="RIBOSOME ASSEMBLY PROTEIN 3"/>
    <property type="match status" value="1"/>
</dbReference>
<dbReference type="GO" id="GO:0000027">
    <property type="term" value="P:ribosomal large subunit assembly"/>
    <property type="evidence" value="ECO:0007669"/>
    <property type="project" value="TreeGrafter"/>
</dbReference>
<dbReference type="InterPro" id="IPR028217">
    <property type="entry name" value="Rsa3_C"/>
</dbReference>
<dbReference type="InterPro" id="IPR051898">
    <property type="entry name" value="Ribosome_Assembly_3"/>
</dbReference>
<dbReference type="AlphaFoldDB" id="A0AAU9VU51"/>
<feature type="compositionally biased region" description="Acidic residues" evidence="8">
    <location>
        <begin position="188"/>
        <end position="197"/>
    </location>
</feature>
<proteinExistence type="inferred from homology"/>
<comment type="caution">
    <text evidence="10">The sequence shown here is derived from an EMBL/GenBank/DDBJ whole genome shotgun (WGS) entry which is preliminary data.</text>
</comment>
<accession>A0AAU9VU51</accession>